<organism evidence="1 2">
    <name type="scientific">Asanoa hainanensis</name>
    <dbReference type="NCBI Taxonomy" id="560556"/>
    <lineage>
        <taxon>Bacteria</taxon>
        <taxon>Bacillati</taxon>
        <taxon>Actinomycetota</taxon>
        <taxon>Actinomycetes</taxon>
        <taxon>Micromonosporales</taxon>
        <taxon>Micromonosporaceae</taxon>
        <taxon>Asanoa</taxon>
    </lineage>
</organism>
<sequence length="33" mass="3376">MVEVVSGAGPSEGVAVLPILTPWRGETLLARVA</sequence>
<keyword evidence="2" id="KW-1185">Reference proteome</keyword>
<dbReference type="AlphaFoldDB" id="A0A239FQ41"/>
<accession>A0A239FQ41</accession>
<proteinExistence type="predicted"/>
<gene>
    <name evidence="1" type="ORF">SAMN05421812_10119</name>
</gene>
<evidence type="ECO:0000313" key="1">
    <source>
        <dbReference type="EMBL" id="SNS58758.1"/>
    </source>
</evidence>
<dbReference type="Proteomes" id="UP000198362">
    <property type="component" value="Unassembled WGS sequence"/>
</dbReference>
<protein>
    <submittedName>
        <fullName evidence="1">Uncharacterized protein</fullName>
    </submittedName>
</protein>
<evidence type="ECO:0000313" key="2">
    <source>
        <dbReference type="Proteomes" id="UP000198362"/>
    </source>
</evidence>
<dbReference type="EMBL" id="FZPH01000001">
    <property type="protein sequence ID" value="SNS58758.1"/>
    <property type="molecule type" value="Genomic_DNA"/>
</dbReference>
<name>A0A239FQ41_9ACTN</name>
<reference evidence="1 2" key="1">
    <citation type="submission" date="2017-06" db="EMBL/GenBank/DDBJ databases">
        <authorList>
            <person name="Kim H.J."/>
            <person name="Triplett B.A."/>
        </authorList>
    </citation>
    <scope>NUCLEOTIDE SEQUENCE [LARGE SCALE GENOMIC DNA]</scope>
    <source>
        <strain evidence="1 2">CGMCC 4.5593</strain>
    </source>
</reference>